<reference evidence="5" key="1">
    <citation type="submission" date="2020-08" db="EMBL/GenBank/DDBJ databases">
        <title>Genomic Encyclopedia of Type Strains, Phase IV (KMG-V): Genome sequencing to study the core and pangenomes of soil and plant-associated prokaryotes.</title>
        <authorList>
            <person name="Whitman W."/>
        </authorList>
    </citation>
    <scope>NUCLEOTIDE SEQUENCE [LARGE SCALE GENOMIC DNA]</scope>
    <source>
        <strain evidence="5">M8UP27</strain>
    </source>
</reference>
<keyword evidence="3 4" id="KW-0326">Glycosidase</keyword>
<dbReference type="GO" id="GO:0005975">
    <property type="term" value="P:carbohydrate metabolic process"/>
    <property type="evidence" value="ECO:0007669"/>
    <property type="project" value="InterPro"/>
</dbReference>
<dbReference type="GO" id="GO:0004553">
    <property type="term" value="F:hydrolase activity, hydrolyzing O-glycosyl compounds"/>
    <property type="evidence" value="ECO:0007669"/>
    <property type="project" value="InterPro"/>
</dbReference>
<dbReference type="CDD" id="cd18821">
    <property type="entry name" value="GH43_Pc3Gal43A-like"/>
    <property type="match status" value="1"/>
</dbReference>
<keyword evidence="6" id="KW-1185">Reference proteome</keyword>
<dbReference type="Pfam" id="PF04616">
    <property type="entry name" value="Glyco_hydro_43"/>
    <property type="match status" value="1"/>
</dbReference>
<proteinExistence type="inferred from homology"/>
<comment type="similarity">
    <text evidence="1 4">Belongs to the glycosyl hydrolase 43 family.</text>
</comment>
<dbReference type="PANTHER" id="PTHR22925">
    <property type="entry name" value="GLYCOSYL HYDROLASE 43 FAMILY MEMBER"/>
    <property type="match status" value="1"/>
</dbReference>
<name>A0A7W8IFS6_9BACT</name>
<evidence type="ECO:0000256" key="1">
    <source>
        <dbReference type="ARBA" id="ARBA00009865"/>
    </source>
</evidence>
<dbReference type="AlphaFoldDB" id="A0A7W8IFS6"/>
<dbReference type="Proteomes" id="UP000568106">
    <property type="component" value="Unassembled WGS sequence"/>
</dbReference>
<dbReference type="EMBL" id="JACHDY010000001">
    <property type="protein sequence ID" value="MBB5316207.1"/>
    <property type="molecule type" value="Genomic_DNA"/>
</dbReference>
<comment type="caution">
    <text evidence="5">The sequence shown here is derived from an EMBL/GenBank/DDBJ whole genome shotgun (WGS) entry which is preliminary data.</text>
</comment>
<sequence length="336" mass="37508">MALLAGKSHSALPRLAAFCAIACLIFLRGGNASGAITPGGVWFDNRGQQIQAHGGGILKVGDTFFWFGEDRSQGLDPNKRYVSCYASKDLVHWTFRNQVLKLSDPENFGAGWLIERPKVFYNATTKKYVLYAHIDDGTYKVARVAIAISDTVDGDYRYLKSFRPLGLESRDIGQFIDDDGTAYLIFESRPTRGFLIARLSPDYLDVEKQMSFVPARLEGGALVHYQGLYYVIGSHMSGWSPNPNVYATATSLEGPWTQFKDIAPPAAKTFHSQSSTLLTIPGTKTTAVVFMADQWKPDDLWDSRYLWMPLRIGEGQLVLPEPRPWSIDIQTGETKY</sequence>
<dbReference type="InterPro" id="IPR006710">
    <property type="entry name" value="Glyco_hydro_43"/>
</dbReference>
<dbReference type="SUPFAM" id="SSF75005">
    <property type="entry name" value="Arabinanase/levansucrase/invertase"/>
    <property type="match status" value="1"/>
</dbReference>
<evidence type="ECO:0000256" key="4">
    <source>
        <dbReference type="RuleBase" id="RU361187"/>
    </source>
</evidence>
<organism evidence="5 6">
    <name type="scientific">Tunturiibacter empetritectus</name>
    <dbReference type="NCBI Taxonomy" id="3069691"/>
    <lineage>
        <taxon>Bacteria</taxon>
        <taxon>Pseudomonadati</taxon>
        <taxon>Acidobacteriota</taxon>
        <taxon>Terriglobia</taxon>
        <taxon>Terriglobales</taxon>
        <taxon>Acidobacteriaceae</taxon>
        <taxon>Tunturiibacter</taxon>
    </lineage>
</organism>
<evidence type="ECO:0000313" key="6">
    <source>
        <dbReference type="Proteomes" id="UP000568106"/>
    </source>
</evidence>
<evidence type="ECO:0000256" key="3">
    <source>
        <dbReference type="ARBA" id="ARBA00023295"/>
    </source>
</evidence>
<dbReference type="InterPro" id="IPR023296">
    <property type="entry name" value="Glyco_hydro_beta-prop_sf"/>
</dbReference>
<accession>A0A7W8IFS6</accession>
<evidence type="ECO:0000313" key="5">
    <source>
        <dbReference type="EMBL" id="MBB5316207.1"/>
    </source>
</evidence>
<protein>
    <recommendedName>
        <fullName evidence="7">Glycosyl hydrolase family 43</fullName>
    </recommendedName>
</protein>
<gene>
    <name evidence="5" type="ORF">HDF09_000857</name>
</gene>
<evidence type="ECO:0008006" key="7">
    <source>
        <dbReference type="Google" id="ProtNLM"/>
    </source>
</evidence>
<dbReference type="Gene3D" id="2.115.10.20">
    <property type="entry name" value="Glycosyl hydrolase domain, family 43"/>
    <property type="match status" value="1"/>
</dbReference>
<keyword evidence="2 4" id="KW-0378">Hydrolase</keyword>
<dbReference type="PANTHER" id="PTHR22925:SF3">
    <property type="entry name" value="GLYCOSYL HYDROLASE FAMILY PROTEIN 43"/>
    <property type="match status" value="1"/>
</dbReference>
<evidence type="ECO:0000256" key="2">
    <source>
        <dbReference type="ARBA" id="ARBA00022801"/>
    </source>
</evidence>